<dbReference type="PANTHER" id="PTHR43537:SF39">
    <property type="entry name" value="HTH-TYPE TRANSCRIPTIONAL REGULATOR MCBR"/>
    <property type="match status" value="1"/>
</dbReference>
<evidence type="ECO:0000313" key="5">
    <source>
        <dbReference type="EMBL" id="WPB83807.1"/>
    </source>
</evidence>
<accession>A0ABZ0PDX4</accession>
<sequence length="228" mass="24501">MTKAKDKARSPALEQVVRANLGAQAHGKLRKALSTGELRPGERLNGRALAARLGTSLTPVREALLQLVAEGALEMQAGKAFTVPVPTRAAYLELRDLRLVLEGMAAERAAVAISPLALTRLATAHRKLCAAKERGDFAGALRWNEEFHLGLAAAAGMPRLLRLVEGLWIQSGPFLNDLRADWPHTVAEPHPHLLVLQALDARNGQAAAAAIRRDILEGGEGPLRRLEG</sequence>
<name>A0ABZ0PDX4_9PROT</name>
<dbReference type="Pfam" id="PF07729">
    <property type="entry name" value="FCD"/>
    <property type="match status" value="1"/>
</dbReference>
<dbReference type="Proteomes" id="UP001305521">
    <property type="component" value="Chromosome"/>
</dbReference>
<dbReference type="InterPro" id="IPR036388">
    <property type="entry name" value="WH-like_DNA-bd_sf"/>
</dbReference>
<dbReference type="PANTHER" id="PTHR43537">
    <property type="entry name" value="TRANSCRIPTIONAL REGULATOR, GNTR FAMILY"/>
    <property type="match status" value="1"/>
</dbReference>
<proteinExistence type="predicted"/>
<evidence type="ECO:0000256" key="2">
    <source>
        <dbReference type="ARBA" id="ARBA00023125"/>
    </source>
</evidence>
<evidence type="ECO:0000256" key="1">
    <source>
        <dbReference type="ARBA" id="ARBA00023015"/>
    </source>
</evidence>
<feature type="domain" description="HTH gntR-type" evidence="4">
    <location>
        <begin position="19"/>
        <end position="86"/>
    </location>
</feature>
<keyword evidence="2" id="KW-0238">DNA-binding</keyword>
<keyword evidence="6" id="KW-1185">Reference proteome</keyword>
<dbReference type="SMART" id="SM00345">
    <property type="entry name" value="HTH_GNTR"/>
    <property type="match status" value="1"/>
</dbReference>
<dbReference type="CDD" id="cd07377">
    <property type="entry name" value="WHTH_GntR"/>
    <property type="match status" value="1"/>
</dbReference>
<gene>
    <name evidence="5" type="ORF">R9Z33_17035</name>
</gene>
<evidence type="ECO:0000313" key="6">
    <source>
        <dbReference type="Proteomes" id="UP001305521"/>
    </source>
</evidence>
<dbReference type="InterPro" id="IPR036390">
    <property type="entry name" value="WH_DNA-bd_sf"/>
</dbReference>
<keyword evidence="3" id="KW-0804">Transcription</keyword>
<evidence type="ECO:0000256" key="3">
    <source>
        <dbReference type="ARBA" id="ARBA00023163"/>
    </source>
</evidence>
<dbReference type="Gene3D" id="1.10.10.10">
    <property type="entry name" value="Winged helix-like DNA-binding domain superfamily/Winged helix DNA-binding domain"/>
    <property type="match status" value="1"/>
</dbReference>
<dbReference type="EMBL" id="CP137852">
    <property type="protein sequence ID" value="WPB83807.1"/>
    <property type="molecule type" value="Genomic_DNA"/>
</dbReference>
<dbReference type="SMART" id="SM00895">
    <property type="entry name" value="FCD"/>
    <property type="match status" value="1"/>
</dbReference>
<dbReference type="InterPro" id="IPR011711">
    <property type="entry name" value="GntR_C"/>
</dbReference>
<evidence type="ECO:0000259" key="4">
    <source>
        <dbReference type="PROSITE" id="PS50949"/>
    </source>
</evidence>
<reference evidence="5 6" key="1">
    <citation type="submission" date="2023-11" db="EMBL/GenBank/DDBJ databases">
        <title>Arctic aerobic anoxygenic photoheterotroph Sediminicoccus rosea KRV36 adapts its photosynthesis to long days of polar summer.</title>
        <authorList>
            <person name="Tomasch J."/>
            <person name="Kopejtka K."/>
            <person name="Bily T."/>
            <person name="Gardiner A.T."/>
            <person name="Gardian Z."/>
            <person name="Shivaramu S."/>
            <person name="Koblizek M."/>
            <person name="Engelhardt F."/>
            <person name="Kaftan D."/>
        </authorList>
    </citation>
    <scope>NUCLEOTIDE SEQUENCE [LARGE SCALE GENOMIC DNA]</scope>
    <source>
        <strain evidence="5 6">R-30</strain>
    </source>
</reference>
<protein>
    <submittedName>
        <fullName evidence="5">GntR family transcriptional regulator</fullName>
    </submittedName>
</protein>
<dbReference type="SUPFAM" id="SSF48008">
    <property type="entry name" value="GntR ligand-binding domain-like"/>
    <property type="match status" value="1"/>
</dbReference>
<dbReference type="InterPro" id="IPR000524">
    <property type="entry name" value="Tscrpt_reg_HTH_GntR"/>
</dbReference>
<dbReference type="SUPFAM" id="SSF46785">
    <property type="entry name" value="Winged helix' DNA-binding domain"/>
    <property type="match status" value="1"/>
</dbReference>
<dbReference type="RefSeq" id="WP_318647764.1">
    <property type="nucleotide sequence ID" value="NZ_CP137852.1"/>
</dbReference>
<organism evidence="5 6">
    <name type="scientific">Sediminicoccus rosea</name>
    <dbReference type="NCBI Taxonomy" id="1225128"/>
    <lineage>
        <taxon>Bacteria</taxon>
        <taxon>Pseudomonadati</taxon>
        <taxon>Pseudomonadota</taxon>
        <taxon>Alphaproteobacteria</taxon>
        <taxon>Acetobacterales</taxon>
        <taxon>Roseomonadaceae</taxon>
        <taxon>Sediminicoccus</taxon>
    </lineage>
</organism>
<dbReference type="PROSITE" id="PS50949">
    <property type="entry name" value="HTH_GNTR"/>
    <property type="match status" value="1"/>
</dbReference>
<dbReference type="InterPro" id="IPR008920">
    <property type="entry name" value="TF_FadR/GntR_C"/>
</dbReference>
<dbReference type="Gene3D" id="1.20.120.530">
    <property type="entry name" value="GntR ligand-binding domain-like"/>
    <property type="match status" value="1"/>
</dbReference>
<dbReference type="Pfam" id="PF00392">
    <property type="entry name" value="GntR"/>
    <property type="match status" value="1"/>
</dbReference>
<keyword evidence="1" id="KW-0805">Transcription regulation</keyword>